<evidence type="ECO:0000259" key="1">
    <source>
        <dbReference type="Pfam" id="PF00294"/>
    </source>
</evidence>
<dbReference type="AlphaFoldDB" id="K1T2E8"/>
<dbReference type="InterPro" id="IPR029056">
    <property type="entry name" value="Ribokinase-like"/>
</dbReference>
<feature type="domain" description="Carbohydrate kinase PfkB" evidence="1">
    <location>
        <begin position="15"/>
        <end position="197"/>
    </location>
</feature>
<name>K1T2E8_9ZZZZ</name>
<gene>
    <name evidence="2" type="ORF">OBE_12476</name>
</gene>
<dbReference type="InterPro" id="IPR011611">
    <property type="entry name" value="PfkB_dom"/>
</dbReference>
<dbReference type="GO" id="GO:0008443">
    <property type="term" value="F:phosphofructokinase activity"/>
    <property type="evidence" value="ECO:0007669"/>
    <property type="project" value="TreeGrafter"/>
</dbReference>
<dbReference type="SUPFAM" id="SSF53613">
    <property type="entry name" value="Ribokinase-like"/>
    <property type="match status" value="1"/>
</dbReference>
<keyword evidence="2" id="KW-0808">Transferase</keyword>
<feature type="non-terminal residue" evidence="2">
    <location>
        <position position="1"/>
    </location>
</feature>
<dbReference type="PANTHER" id="PTHR46566:SF2">
    <property type="entry name" value="ATP-DEPENDENT 6-PHOSPHOFRUCTOKINASE ISOZYME 2"/>
    <property type="match status" value="1"/>
</dbReference>
<organism evidence="2">
    <name type="scientific">human gut metagenome</name>
    <dbReference type="NCBI Taxonomy" id="408170"/>
    <lineage>
        <taxon>unclassified sequences</taxon>
        <taxon>metagenomes</taxon>
        <taxon>organismal metagenomes</taxon>
    </lineage>
</organism>
<keyword evidence="2" id="KW-0418">Kinase</keyword>
<reference evidence="2" key="1">
    <citation type="journal article" date="2013" name="Environ. Microbiol.">
        <title>Microbiota from the distal guts of lean and obese adolescents exhibit partial functional redundancy besides clear differences in community structure.</title>
        <authorList>
            <person name="Ferrer M."/>
            <person name="Ruiz A."/>
            <person name="Lanza F."/>
            <person name="Haange S.B."/>
            <person name="Oberbach A."/>
            <person name="Till H."/>
            <person name="Bargiela R."/>
            <person name="Campoy C."/>
            <person name="Segura M.T."/>
            <person name="Richter M."/>
            <person name="von Bergen M."/>
            <person name="Seifert J."/>
            <person name="Suarez A."/>
        </authorList>
    </citation>
    <scope>NUCLEOTIDE SEQUENCE</scope>
</reference>
<feature type="non-terminal residue" evidence="2">
    <location>
        <position position="198"/>
    </location>
</feature>
<dbReference type="GO" id="GO:0005829">
    <property type="term" value="C:cytosol"/>
    <property type="evidence" value="ECO:0007669"/>
    <property type="project" value="TreeGrafter"/>
</dbReference>
<evidence type="ECO:0000313" key="2">
    <source>
        <dbReference type="EMBL" id="EKC53666.1"/>
    </source>
</evidence>
<comment type="caution">
    <text evidence="2">The sequence shown here is derived from an EMBL/GenBank/DDBJ whole genome shotgun (WGS) entry which is preliminary data.</text>
</comment>
<accession>K1T2E8</accession>
<dbReference type="Pfam" id="PF00294">
    <property type="entry name" value="PfkB"/>
    <property type="match status" value="1"/>
</dbReference>
<dbReference type="Gene3D" id="3.40.1190.20">
    <property type="match status" value="1"/>
</dbReference>
<sequence length="198" mass="21577">TLNPAVDKTVVIPDFKAGTVNRIQCIRQDAGGKGLNVSKCLEAMNEPSTAVLLSGGSSGQYIEDFIMKHPLIQPLVTHVEGDTRTNLKIIDPLNHSNTDINEPGPLITEQNYSLFKDTLFSNIKEGDCLILAGSIPKGLPDMVYEELIRFANAQKVKTFLDADGEGFLKGVLAHPYLIKPNIDELSSYCGQTLSSDED</sequence>
<dbReference type="EMBL" id="AJWZ01008601">
    <property type="protein sequence ID" value="EKC53666.1"/>
    <property type="molecule type" value="Genomic_DNA"/>
</dbReference>
<proteinExistence type="predicted"/>
<protein>
    <submittedName>
        <fullName evidence="2">1-phosphofructokinase</fullName>
    </submittedName>
</protein>
<dbReference type="PANTHER" id="PTHR46566">
    <property type="entry name" value="1-PHOSPHOFRUCTOKINASE-RELATED"/>
    <property type="match status" value="1"/>
</dbReference>